<evidence type="ECO:0000259" key="1">
    <source>
        <dbReference type="PROSITE" id="PS50851"/>
    </source>
</evidence>
<accession>A0A250IUT6</accession>
<dbReference type="Gene3D" id="2.40.50.180">
    <property type="entry name" value="CheA-289, Domain 4"/>
    <property type="match status" value="1"/>
</dbReference>
<dbReference type="Proteomes" id="UP000217257">
    <property type="component" value="Chromosome"/>
</dbReference>
<name>A0A250IUT6_9BACT</name>
<dbReference type="SUPFAM" id="SSF50341">
    <property type="entry name" value="CheW-like"/>
    <property type="match status" value="1"/>
</dbReference>
<feature type="domain" description="CheW-like" evidence="1">
    <location>
        <begin position="2"/>
        <end position="133"/>
    </location>
</feature>
<dbReference type="RefSeq" id="WP_095983694.1">
    <property type="nucleotide sequence ID" value="NZ_CP022098.1"/>
</dbReference>
<dbReference type="InterPro" id="IPR039315">
    <property type="entry name" value="CheW"/>
</dbReference>
<dbReference type="InterPro" id="IPR036061">
    <property type="entry name" value="CheW-like_dom_sf"/>
</dbReference>
<dbReference type="Gene3D" id="2.30.30.40">
    <property type="entry name" value="SH3 Domains"/>
    <property type="match status" value="1"/>
</dbReference>
<sequence length="133" mass="14311">MNQPLVRVSTGSRRWLVRVEDLQEVVPMMTLSRVEGQEGGCRGVLNLRGELVPVFDGNGPEAPLEPSRLILVLREAGGTRVGLIVDEAHEVLFLPEQALAPRPVGGGRTRRMALVGEEVFSVLEPGEVAAHGG</sequence>
<evidence type="ECO:0000313" key="2">
    <source>
        <dbReference type="EMBL" id="ATB35013.1"/>
    </source>
</evidence>
<dbReference type="PANTHER" id="PTHR22617:SF43">
    <property type="entry name" value="PROTEIN PILI"/>
    <property type="match status" value="1"/>
</dbReference>
<dbReference type="PANTHER" id="PTHR22617">
    <property type="entry name" value="CHEMOTAXIS SENSOR HISTIDINE KINASE-RELATED"/>
    <property type="match status" value="1"/>
</dbReference>
<dbReference type="InterPro" id="IPR002545">
    <property type="entry name" value="CheW-lke_dom"/>
</dbReference>
<dbReference type="SMART" id="SM00260">
    <property type="entry name" value="CheW"/>
    <property type="match status" value="1"/>
</dbReference>
<organism evidence="2 3">
    <name type="scientific">Cystobacter fuscus</name>
    <dbReference type="NCBI Taxonomy" id="43"/>
    <lineage>
        <taxon>Bacteria</taxon>
        <taxon>Pseudomonadati</taxon>
        <taxon>Myxococcota</taxon>
        <taxon>Myxococcia</taxon>
        <taxon>Myxococcales</taxon>
        <taxon>Cystobacterineae</taxon>
        <taxon>Archangiaceae</taxon>
        <taxon>Cystobacter</taxon>
    </lineage>
</organism>
<evidence type="ECO:0000313" key="3">
    <source>
        <dbReference type="Proteomes" id="UP000217257"/>
    </source>
</evidence>
<dbReference type="GO" id="GO:0005829">
    <property type="term" value="C:cytosol"/>
    <property type="evidence" value="ECO:0007669"/>
    <property type="project" value="TreeGrafter"/>
</dbReference>
<dbReference type="GO" id="GO:0007165">
    <property type="term" value="P:signal transduction"/>
    <property type="evidence" value="ECO:0007669"/>
    <property type="project" value="InterPro"/>
</dbReference>
<reference evidence="2 3" key="1">
    <citation type="submission" date="2017-06" db="EMBL/GenBank/DDBJ databases">
        <title>Sequencing and comparative analysis of myxobacterial genomes.</title>
        <authorList>
            <person name="Rupp O."/>
            <person name="Goesmann A."/>
            <person name="Sogaard-Andersen L."/>
        </authorList>
    </citation>
    <scope>NUCLEOTIDE SEQUENCE [LARGE SCALE GENOMIC DNA]</scope>
    <source>
        <strain evidence="2 3">DSM 52655</strain>
    </source>
</reference>
<dbReference type="GO" id="GO:0006935">
    <property type="term" value="P:chemotaxis"/>
    <property type="evidence" value="ECO:0007669"/>
    <property type="project" value="InterPro"/>
</dbReference>
<dbReference type="AlphaFoldDB" id="A0A250IUT6"/>
<dbReference type="EMBL" id="CP022098">
    <property type="protein sequence ID" value="ATB35013.1"/>
    <property type="molecule type" value="Genomic_DNA"/>
</dbReference>
<gene>
    <name evidence="2" type="ORF">CYFUS_000425</name>
</gene>
<dbReference type="Pfam" id="PF01584">
    <property type="entry name" value="CheW"/>
    <property type="match status" value="1"/>
</dbReference>
<protein>
    <recommendedName>
        <fullName evidence="1">CheW-like domain-containing protein</fullName>
    </recommendedName>
</protein>
<proteinExistence type="predicted"/>
<dbReference type="KEGG" id="cfus:CYFUS_000425"/>
<dbReference type="PROSITE" id="PS50851">
    <property type="entry name" value="CHEW"/>
    <property type="match status" value="1"/>
</dbReference>